<dbReference type="PANTHER" id="PTHR31984:SF17">
    <property type="entry name" value="TRANSCRIPTIONAL REGULATOR"/>
    <property type="match status" value="1"/>
</dbReference>
<keyword evidence="3" id="KW-0862">Zinc</keyword>
<evidence type="ECO:0000256" key="2">
    <source>
        <dbReference type="ARBA" id="ARBA00022771"/>
    </source>
</evidence>
<evidence type="ECO:0000256" key="4">
    <source>
        <dbReference type="SAM" id="Phobius"/>
    </source>
</evidence>
<dbReference type="Pfam" id="PF02622">
    <property type="entry name" value="DUF179"/>
    <property type="match status" value="1"/>
</dbReference>
<gene>
    <name evidence="6" type="ORF">BSTOLATCC_MIC11551</name>
</gene>
<dbReference type="InterPro" id="IPR011016">
    <property type="entry name" value="Znf_RING-CH"/>
</dbReference>
<keyword evidence="7" id="KW-1185">Reference proteome</keyword>
<organism evidence="6 7">
    <name type="scientific">Blepharisma stoltei</name>
    <dbReference type="NCBI Taxonomy" id="1481888"/>
    <lineage>
        <taxon>Eukaryota</taxon>
        <taxon>Sar</taxon>
        <taxon>Alveolata</taxon>
        <taxon>Ciliophora</taxon>
        <taxon>Postciliodesmatophora</taxon>
        <taxon>Heterotrichea</taxon>
        <taxon>Heterotrichida</taxon>
        <taxon>Blepharismidae</taxon>
        <taxon>Blepharisma</taxon>
    </lineage>
</organism>
<dbReference type="SMART" id="SM00744">
    <property type="entry name" value="RINGv"/>
    <property type="match status" value="1"/>
</dbReference>
<keyword evidence="4" id="KW-0472">Membrane</keyword>
<keyword evidence="2" id="KW-0863">Zinc-finger</keyword>
<evidence type="ECO:0000256" key="1">
    <source>
        <dbReference type="ARBA" id="ARBA00022723"/>
    </source>
</evidence>
<dbReference type="Proteomes" id="UP001162131">
    <property type="component" value="Unassembled WGS sequence"/>
</dbReference>
<keyword evidence="4" id="KW-0812">Transmembrane</keyword>
<comment type="caution">
    <text evidence="6">The sequence shown here is derived from an EMBL/GenBank/DDBJ whole genome shotgun (WGS) entry which is preliminary data.</text>
</comment>
<evidence type="ECO:0000313" key="6">
    <source>
        <dbReference type="EMBL" id="CAG9314549.1"/>
    </source>
</evidence>
<sequence>MSDTCRVCFEEDNLNNFIIPCRCKGSQKYIHPNCLYQWQNTTIKRYIKSPERYNKFQILYCPECRTKYKYFSDNPNWNIFDKNHLKAKNSFSVNWYWAIIFFTFWCLLLAIWCKGIKPIFYIAEGGIKIGFIRVGEPVPGLHAGIILKATSAMSHGIFYKSQILITKYSASDGAMGFILNKPKKESFPEKFYIGGPVQPDSIYMLHNNPDIEECEMVSEGIYFGGKVISKSSDMKLKMFFGYSGWSPLQLDGEIRAGVWKIVGNVTSEDLFNEFS</sequence>
<reference evidence="6" key="1">
    <citation type="submission" date="2021-09" db="EMBL/GenBank/DDBJ databases">
        <authorList>
            <consortium name="AG Swart"/>
            <person name="Singh M."/>
            <person name="Singh A."/>
            <person name="Seah K."/>
            <person name="Emmerich C."/>
        </authorList>
    </citation>
    <scope>NUCLEOTIDE SEQUENCE</scope>
    <source>
        <strain evidence="6">ATCC30299</strain>
    </source>
</reference>
<dbReference type="Pfam" id="PF12906">
    <property type="entry name" value="RINGv"/>
    <property type="match status" value="1"/>
</dbReference>
<accession>A0AAU9IQX6</accession>
<dbReference type="PANTHER" id="PTHR31984">
    <property type="entry name" value="TRANSPORTER, PUTATIVE (DUF179)-RELATED"/>
    <property type="match status" value="1"/>
</dbReference>
<feature type="transmembrane region" description="Helical" evidence="4">
    <location>
        <begin position="95"/>
        <end position="113"/>
    </location>
</feature>
<dbReference type="CDD" id="cd16495">
    <property type="entry name" value="RING_CH-C4HC3_MARCH"/>
    <property type="match status" value="1"/>
</dbReference>
<dbReference type="EMBL" id="CAJZBQ010000012">
    <property type="protein sequence ID" value="CAG9314549.1"/>
    <property type="molecule type" value="Genomic_DNA"/>
</dbReference>
<dbReference type="InterPro" id="IPR013083">
    <property type="entry name" value="Znf_RING/FYVE/PHD"/>
</dbReference>
<dbReference type="PROSITE" id="PS51292">
    <property type="entry name" value="ZF_RING_CH"/>
    <property type="match status" value="1"/>
</dbReference>
<dbReference type="Gene3D" id="3.30.40.10">
    <property type="entry name" value="Zinc/RING finger domain, C3HC4 (zinc finger)"/>
    <property type="match status" value="1"/>
</dbReference>
<keyword evidence="1" id="KW-0479">Metal-binding</keyword>
<evidence type="ECO:0000256" key="3">
    <source>
        <dbReference type="ARBA" id="ARBA00022833"/>
    </source>
</evidence>
<proteinExistence type="predicted"/>
<evidence type="ECO:0000259" key="5">
    <source>
        <dbReference type="PROSITE" id="PS51292"/>
    </source>
</evidence>
<dbReference type="GO" id="GO:0008270">
    <property type="term" value="F:zinc ion binding"/>
    <property type="evidence" value="ECO:0007669"/>
    <property type="project" value="UniProtKB-KW"/>
</dbReference>
<name>A0AAU9IQX6_9CILI</name>
<dbReference type="InterPro" id="IPR003774">
    <property type="entry name" value="AlgH-like"/>
</dbReference>
<dbReference type="SUPFAM" id="SSF143456">
    <property type="entry name" value="VC0467-like"/>
    <property type="match status" value="1"/>
</dbReference>
<protein>
    <recommendedName>
        <fullName evidence="5">RING-CH-type domain-containing protein</fullName>
    </recommendedName>
</protein>
<dbReference type="Gene3D" id="3.40.1740.10">
    <property type="entry name" value="VC0467-like"/>
    <property type="match status" value="1"/>
</dbReference>
<evidence type="ECO:0000313" key="7">
    <source>
        <dbReference type="Proteomes" id="UP001162131"/>
    </source>
</evidence>
<dbReference type="SUPFAM" id="SSF57850">
    <property type="entry name" value="RING/U-box"/>
    <property type="match status" value="1"/>
</dbReference>
<keyword evidence="4" id="KW-1133">Transmembrane helix</keyword>
<dbReference type="AlphaFoldDB" id="A0AAU9IQX6"/>
<feature type="domain" description="RING-CH-type" evidence="5">
    <location>
        <begin position="1"/>
        <end position="71"/>
    </location>
</feature>